<name>A0A9Q4C6F5_9CORY</name>
<dbReference type="SUPFAM" id="SSF56112">
    <property type="entry name" value="Protein kinase-like (PK-like)"/>
    <property type="match status" value="1"/>
</dbReference>
<dbReference type="EMBL" id="JAPMKV010000001">
    <property type="protein sequence ID" value="MCX7444243.1"/>
    <property type="molecule type" value="Genomic_DNA"/>
</dbReference>
<keyword evidence="4" id="KW-1185">Reference proteome</keyword>
<reference evidence="2" key="1">
    <citation type="submission" date="2022-11" db="EMBL/GenBank/DDBJ databases">
        <title>Corynebacterium sp. isolated from Penguins.</title>
        <authorList>
            <person name="Sedlar K."/>
            <person name="Svec P."/>
        </authorList>
    </citation>
    <scope>NUCLEOTIDE SEQUENCE</scope>
    <source>
        <strain evidence="1">P7003</strain>
        <strain evidence="2">P7374</strain>
    </source>
</reference>
<gene>
    <name evidence="1" type="ORF">OS125_03150</name>
    <name evidence="2" type="ORF">OS129_00045</name>
</gene>
<dbReference type="InterPro" id="IPR011009">
    <property type="entry name" value="Kinase-like_dom_sf"/>
</dbReference>
<sequence length="420" mass="44822">MNPATLATTLSTSRYYGAKSHPIDTVEVIATGEAAGGRWLVARTPDGLYQMLVDDTDETLPDVLGNPEVATALGAAIAEGRPAGGGTLHAVGDHPDGGADGVREPGELAGAVMPRGLRGRRIAGEQSNTSLVFGDGAEDSLMVKYFRKLQPGVNPDVELLAGLSRVGCPNIAPLRGWVTVDIDGWEFTTAMVQDFARGATDGWELALEYAAEGRPFTAEARELGAAVRRVHADLSTAFDTATTGIDEVRGHLTERLGELVGDVPLIGDYRDAALAVYDGLDTTATTPVQRVHGDLHLGQVLRTDAGWLLIDFEGEPARPLGERRQPDSPLKDLAGVIRSFDYAAHFHAQSDSTAPGPEDPAAWARDCVDAFLDGYGTDNTPLLEAYRLDKALYEVAYEANNRPDWLDIPLSAVKRLTGIN</sequence>
<evidence type="ECO:0000313" key="4">
    <source>
        <dbReference type="Proteomes" id="UP001081709"/>
    </source>
</evidence>
<dbReference type="RefSeq" id="WP_248085923.1">
    <property type="nucleotide sequence ID" value="NZ_JALNJA010000001.1"/>
</dbReference>
<evidence type="ECO:0000313" key="3">
    <source>
        <dbReference type="Proteomes" id="UP001071478"/>
    </source>
</evidence>
<dbReference type="AlphaFoldDB" id="A0A9Q4C6F5"/>
<dbReference type="Gene3D" id="3.90.1200.10">
    <property type="match status" value="1"/>
</dbReference>
<organism evidence="2 3">
    <name type="scientific">Corynebacterium pygosceleis</name>
    <dbReference type="NCBI Taxonomy" id="2800406"/>
    <lineage>
        <taxon>Bacteria</taxon>
        <taxon>Bacillati</taxon>
        <taxon>Actinomycetota</taxon>
        <taxon>Actinomycetes</taxon>
        <taxon>Mycobacteriales</taxon>
        <taxon>Corynebacteriaceae</taxon>
        <taxon>Corynebacterium</taxon>
    </lineage>
</organism>
<evidence type="ECO:0000313" key="1">
    <source>
        <dbReference type="EMBL" id="MCX7444243.1"/>
    </source>
</evidence>
<evidence type="ECO:0000313" key="2">
    <source>
        <dbReference type="EMBL" id="MCX7467274.1"/>
    </source>
</evidence>
<accession>A0A9Q4C6F5</accession>
<evidence type="ECO:0008006" key="5">
    <source>
        <dbReference type="Google" id="ProtNLM"/>
    </source>
</evidence>
<protein>
    <recommendedName>
        <fullName evidence="5">Maltokinase</fullName>
    </recommendedName>
</protein>
<comment type="caution">
    <text evidence="2">The sequence shown here is derived from an EMBL/GenBank/DDBJ whole genome shotgun (WGS) entry which is preliminary data.</text>
</comment>
<dbReference type="EMBL" id="JAPMKU010000001">
    <property type="protein sequence ID" value="MCX7467274.1"/>
    <property type="molecule type" value="Genomic_DNA"/>
</dbReference>
<proteinExistence type="predicted"/>
<dbReference type="Proteomes" id="UP001071478">
    <property type="component" value="Unassembled WGS sequence"/>
</dbReference>
<dbReference type="Proteomes" id="UP001081709">
    <property type="component" value="Unassembled WGS sequence"/>
</dbReference>